<dbReference type="NCBIfam" id="TIGR01352">
    <property type="entry name" value="tonB_Cterm"/>
    <property type="match status" value="1"/>
</dbReference>
<feature type="compositionally biased region" description="Pro residues" evidence="10">
    <location>
        <begin position="57"/>
        <end position="85"/>
    </location>
</feature>
<dbReference type="SUPFAM" id="SSF74653">
    <property type="entry name" value="TolA/TonB C-terminal domain"/>
    <property type="match status" value="1"/>
</dbReference>
<evidence type="ECO:0000256" key="6">
    <source>
        <dbReference type="ARBA" id="ARBA00022692"/>
    </source>
</evidence>
<comment type="caution">
    <text evidence="13">The sequence shown here is derived from an EMBL/GenBank/DDBJ whole genome shotgun (WGS) entry which is preliminary data.</text>
</comment>
<name>A0ABS5E2G0_9BURK</name>
<organism evidence="13 14">
    <name type="scientific">Ideonella paludis</name>
    <dbReference type="NCBI Taxonomy" id="1233411"/>
    <lineage>
        <taxon>Bacteria</taxon>
        <taxon>Pseudomonadati</taxon>
        <taxon>Pseudomonadota</taxon>
        <taxon>Betaproteobacteria</taxon>
        <taxon>Burkholderiales</taxon>
        <taxon>Sphaerotilaceae</taxon>
        <taxon>Ideonella</taxon>
    </lineage>
</organism>
<keyword evidence="5" id="KW-0997">Cell inner membrane</keyword>
<evidence type="ECO:0000256" key="10">
    <source>
        <dbReference type="SAM" id="MobiDB-lite"/>
    </source>
</evidence>
<comment type="subcellular location">
    <subcellularLocation>
        <location evidence="1">Cell inner membrane</location>
        <topology evidence="1">Single-pass membrane protein</topology>
        <orientation evidence="1">Periplasmic side</orientation>
    </subcellularLocation>
</comment>
<dbReference type="PANTHER" id="PTHR33446:SF2">
    <property type="entry name" value="PROTEIN TONB"/>
    <property type="match status" value="1"/>
</dbReference>
<feature type="compositionally biased region" description="Basic and acidic residues" evidence="10">
    <location>
        <begin position="140"/>
        <end position="149"/>
    </location>
</feature>
<evidence type="ECO:0000256" key="11">
    <source>
        <dbReference type="SAM" id="Phobius"/>
    </source>
</evidence>
<accession>A0ABS5E2G0</accession>
<evidence type="ECO:0000256" key="9">
    <source>
        <dbReference type="ARBA" id="ARBA00023136"/>
    </source>
</evidence>
<reference evidence="13 14" key="1">
    <citation type="submission" date="2021-04" db="EMBL/GenBank/DDBJ databases">
        <title>The genome sequence of type strain Ideonella paludis KCTC 32238.</title>
        <authorList>
            <person name="Liu Y."/>
        </authorList>
    </citation>
    <scope>NUCLEOTIDE SEQUENCE [LARGE SCALE GENOMIC DNA]</scope>
    <source>
        <strain evidence="13 14">KCTC 32238</strain>
    </source>
</reference>
<protein>
    <submittedName>
        <fullName evidence="13">TonB family protein</fullName>
    </submittedName>
</protein>
<evidence type="ECO:0000259" key="12">
    <source>
        <dbReference type="Pfam" id="PF03544"/>
    </source>
</evidence>
<feature type="region of interest" description="Disordered" evidence="10">
    <location>
        <begin position="53"/>
        <end position="149"/>
    </location>
</feature>
<keyword evidence="6 11" id="KW-0812">Transmembrane</keyword>
<evidence type="ECO:0000256" key="1">
    <source>
        <dbReference type="ARBA" id="ARBA00004383"/>
    </source>
</evidence>
<dbReference type="InterPro" id="IPR037682">
    <property type="entry name" value="TonB_C"/>
</dbReference>
<dbReference type="Proteomes" id="UP000672097">
    <property type="component" value="Unassembled WGS sequence"/>
</dbReference>
<dbReference type="InterPro" id="IPR006260">
    <property type="entry name" value="TonB/TolA_C"/>
</dbReference>
<sequence>MNYAEAQRDPNKNRVGLSVVVGLHVVLAWAIVTGNAKKVVDVVKGPIETKIIEEVKPPPPPPPEKLPPPPPKNLPPPPAWVPPPEVNVQVQQQPTISTQSVNPPPAQEFKPAAATPPGPPTAPPAPPAPPVRTAPSIRFGEADKPEYSPAARRAEIECEVVVAYVMETNGTITEANVEKSCGSSREHKQLDRATVDAVKAVRGKPGTVDGKPERLSGRVVYVWKLE</sequence>
<dbReference type="RefSeq" id="WP_210811216.1">
    <property type="nucleotide sequence ID" value="NZ_JAGQDG010000009.1"/>
</dbReference>
<feature type="domain" description="TonB C-terminal" evidence="12">
    <location>
        <begin position="144"/>
        <end position="223"/>
    </location>
</feature>
<feature type="transmembrane region" description="Helical" evidence="11">
    <location>
        <begin position="15"/>
        <end position="32"/>
    </location>
</feature>
<keyword evidence="7" id="KW-0653">Protein transport</keyword>
<keyword evidence="9 11" id="KW-0472">Membrane</keyword>
<proteinExistence type="inferred from homology"/>
<evidence type="ECO:0000256" key="5">
    <source>
        <dbReference type="ARBA" id="ARBA00022519"/>
    </source>
</evidence>
<gene>
    <name evidence="13" type="ORF">KAK11_19930</name>
</gene>
<dbReference type="InterPro" id="IPR051045">
    <property type="entry name" value="TonB-dependent_transducer"/>
</dbReference>
<comment type="similarity">
    <text evidence="2">Belongs to the TonB family.</text>
</comment>
<dbReference type="PANTHER" id="PTHR33446">
    <property type="entry name" value="PROTEIN TONB-RELATED"/>
    <property type="match status" value="1"/>
</dbReference>
<evidence type="ECO:0000256" key="8">
    <source>
        <dbReference type="ARBA" id="ARBA00022989"/>
    </source>
</evidence>
<keyword evidence="4" id="KW-1003">Cell membrane</keyword>
<keyword evidence="14" id="KW-1185">Reference proteome</keyword>
<dbReference type="EMBL" id="JAGQDG010000009">
    <property type="protein sequence ID" value="MBQ0937605.1"/>
    <property type="molecule type" value="Genomic_DNA"/>
</dbReference>
<evidence type="ECO:0000313" key="14">
    <source>
        <dbReference type="Proteomes" id="UP000672097"/>
    </source>
</evidence>
<dbReference type="Gene3D" id="3.30.1150.10">
    <property type="match status" value="1"/>
</dbReference>
<feature type="compositionally biased region" description="Pro residues" evidence="10">
    <location>
        <begin position="114"/>
        <end position="132"/>
    </location>
</feature>
<evidence type="ECO:0000256" key="7">
    <source>
        <dbReference type="ARBA" id="ARBA00022927"/>
    </source>
</evidence>
<evidence type="ECO:0000256" key="4">
    <source>
        <dbReference type="ARBA" id="ARBA00022475"/>
    </source>
</evidence>
<keyword evidence="8 11" id="KW-1133">Transmembrane helix</keyword>
<evidence type="ECO:0000313" key="13">
    <source>
        <dbReference type="EMBL" id="MBQ0937605.1"/>
    </source>
</evidence>
<keyword evidence="3" id="KW-0813">Transport</keyword>
<evidence type="ECO:0000256" key="3">
    <source>
        <dbReference type="ARBA" id="ARBA00022448"/>
    </source>
</evidence>
<evidence type="ECO:0000256" key="2">
    <source>
        <dbReference type="ARBA" id="ARBA00006555"/>
    </source>
</evidence>
<dbReference type="Pfam" id="PF03544">
    <property type="entry name" value="TonB_C"/>
    <property type="match status" value="1"/>
</dbReference>